<dbReference type="EnsemblMetazoa" id="GAUT035687-RA">
    <property type="protein sequence ID" value="GAUT035687-PA"/>
    <property type="gene ID" value="GAUT035687"/>
</dbReference>
<reference evidence="1" key="1">
    <citation type="submission" date="2020-05" db="UniProtKB">
        <authorList>
            <consortium name="EnsemblMetazoa"/>
        </authorList>
    </citation>
    <scope>IDENTIFICATION</scope>
    <source>
        <strain evidence="1">TTRI</strain>
    </source>
</reference>
<evidence type="ECO:0000313" key="1">
    <source>
        <dbReference type="EnsemblMetazoa" id="GAUT035687-PA"/>
    </source>
</evidence>
<evidence type="ECO:0000313" key="2">
    <source>
        <dbReference type="Proteomes" id="UP000078200"/>
    </source>
</evidence>
<accession>A0A1A9VFK6</accession>
<protein>
    <submittedName>
        <fullName evidence="1">Uncharacterized protein</fullName>
    </submittedName>
</protein>
<name>A0A1A9VFK6_GLOAU</name>
<dbReference type="AlphaFoldDB" id="A0A1A9VFK6"/>
<dbReference type="Proteomes" id="UP000078200">
    <property type="component" value="Unassembled WGS sequence"/>
</dbReference>
<keyword evidence="2" id="KW-1185">Reference proteome</keyword>
<sequence length="145" mass="15686">MVFGGLNFVPQDDSMSEHTGDIGDVRNTISIRFGDNSAPQLSVTFILWPDCVVKESKYLKNCFAPHPRPTYASLQGIKSVTFFAMLAASSACLVTITAATSSTPHNFSLLRNLEALFTAGSCCNSPVLKTYASQIITDYSCTFLA</sequence>
<organism evidence="1 2">
    <name type="scientific">Glossina austeni</name>
    <name type="common">Savannah tsetse fly</name>
    <dbReference type="NCBI Taxonomy" id="7395"/>
    <lineage>
        <taxon>Eukaryota</taxon>
        <taxon>Metazoa</taxon>
        <taxon>Ecdysozoa</taxon>
        <taxon>Arthropoda</taxon>
        <taxon>Hexapoda</taxon>
        <taxon>Insecta</taxon>
        <taxon>Pterygota</taxon>
        <taxon>Neoptera</taxon>
        <taxon>Endopterygota</taxon>
        <taxon>Diptera</taxon>
        <taxon>Brachycera</taxon>
        <taxon>Muscomorpha</taxon>
        <taxon>Hippoboscoidea</taxon>
        <taxon>Glossinidae</taxon>
        <taxon>Glossina</taxon>
    </lineage>
</organism>
<proteinExistence type="predicted"/>
<dbReference type="VEuPathDB" id="VectorBase:GAUT035687"/>